<gene>
    <name evidence="2" type="ordered locus">P9303_06911</name>
</gene>
<dbReference type="Proteomes" id="UP000002274">
    <property type="component" value="Chromosome"/>
</dbReference>
<proteinExistence type="predicted"/>
<evidence type="ECO:0000313" key="3">
    <source>
        <dbReference type="Proteomes" id="UP000002274"/>
    </source>
</evidence>
<name>A2C7I2_PROM3</name>
<evidence type="ECO:0000256" key="1">
    <source>
        <dbReference type="SAM" id="MobiDB-lite"/>
    </source>
</evidence>
<dbReference type="KEGG" id="pmf:P9303_06911"/>
<evidence type="ECO:0000313" key="2">
    <source>
        <dbReference type="EMBL" id="ABM77442.1"/>
    </source>
</evidence>
<dbReference type="AlphaFoldDB" id="A2C7I2"/>
<reference evidence="2 3" key="1">
    <citation type="journal article" date="2007" name="PLoS Genet.">
        <title>Patterns and implications of gene gain and loss in the evolution of Prochlorococcus.</title>
        <authorList>
            <person name="Kettler G.C."/>
            <person name="Martiny A.C."/>
            <person name="Huang K."/>
            <person name="Zucker J."/>
            <person name="Coleman M.L."/>
            <person name="Rodrigue S."/>
            <person name="Chen F."/>
            <person name="Lapidus A."/>
            <person name="Ferriera S."/>
            <person name="Johnson J."/>
            <person name="Steglich C."/>
            <person name="Church G.M."/>
            <person name="Richardson P."/>
            <person name="Chisholm S.W."/>
        </authorList>
    </citation>
    <scope>NUCLEOTIDE SEQUENCE [LARGE SCALE GENOMIC DNA]</scope>
    <source>
        <strain evidence="2 3">MIT 9303</strain>
    </source>
</reference>
<accession>A2C7I2</accession>
<organism evidence="2 3">
    <name type="scientific">Prochlorococcus marinus (strain MIT 9303)</name>
    <dbReference type="NCBI Taxonomy" id="59922"/>
    <lineage>
        <taxon>Bacteria</taxon>
        <taxon>Bacillati</taxon>
        <taxon>Cyanobacteriota</taxon>
        <taxon>Cyanophyceae</taxon>
        <taxon>Synechococcales</taxon>
        <taxon>Prochlorococcaceae</taxon>
        <taxon>Prochlorococcus</taxon>
    </lineage>
</organism>
<sequence>MEMVGTLEQGGLNGPSRSNKEKKSHPQGPASSASFFVASHDLDPAARDGWDGCSA</sequence>
<protein>
    <submittedName>
        <fullName evidence="2">Uncharacterized protein</fullName>
    </submittedName>
</protein>
<dbReference type="HOGENOM" id="CLU_3028743_0_0_3"/>
<feature type="region of interest" description="Disordered" evidence="1">
    <location>
        <begin position="1"/>
        <end position="39"/>
    </location>
</feature>
<dbReference type="EMBL" id="CP000554">
    <property type="protein sequence ID" value="ABM77442.1"/>
    <property type="molecule type" value="Genomic_DNA"/>
</dbReference>